<reference evidence="3 4" key="1">
    <citation type="submission" date="2019-03" db="EMBL/GenBank/DDBJ databases">
        <title>Draft genome sequences of novel Actinobacteria.</title>
        <authorList>
            <person name="Sahin N."/>
            <person name="Ay H."/>
            <person name="Saygin H."/>
        </authorList>
    </citation>
    <scope>NUCLEOTIDE SEQUENCE [LARGE SCALE GENOMIC DNA]</scope>
    <source>
        <strain evidence="3 4">5K138</strain>
    </source>
</reference>
<dbReference type="Pfam" id="PF01494">
    <property type="entry name" value="FAD_binding_3"/>
    <property type="match status" value="1"/>
</dbReference>
<evidence type="ECO:0000256" key="1">
    <source>
        <dbReference type="ARBA" id="ARBA00023002"/>
    </source>
</evidence>
<dbReference type="InParanoid" id="A0A4R5DAJ2"/>
<dbReference type="PRINTS" id="PR00420">
    <property type="entry name" value="RNGMNOXGNASE"/>
</dbReference>
<dbReference type="OrthoDB" id="8670884at2"/>
<dbReference type="InterPro" id="IPR002938">
    <property type="entry name" value="FAD-bd"/>
</dbReference>
<dbReference type="AlphaFoldDB" id="A0A4R5DAJ2"/>
<dbReference type="Proteomes" id="UP000294739">
    <property type="component" value="Unassembled WGS sequence"/>
</dbReference>
<dbReference type="EMBL" id="SMKZ01000024">
    <property type="protein sequence ID" value="TDE08464.1"/>
    <property type="molecule type" value="Genomic_DNA"/>
</dbReference>
<dbReference type="PANTHER" id="PTHR43476">
    <property type="entry name" value="3-(3-HYDROXY-PHENYL)PROPIONATE/3-HYDROXYCINNAMIC ACID HYDROXYLASE"/>
    <property type="match status" value="1"/>
</dbReference>
<sequence length="556" mass="60128">MRATTTPVPGAGPLVTEVLVVGSGPTGLTVANLLGTFGITTLLVERNTSTSEEAKAISLDDESLRTLQAAGLDAEVYSVVVPGTGTRYFSARGRPLFHARGPGRRLGHSFKNSFAQPDLERVLAAGLARFPHVTVLFGTELHDLDEDSSGVDAVLTDVDGQERRVRARYVLGCDGGRSTVRDLAGIQMTGVTFPDRWLVVDALGDQHDQRYAMHVGDWRRPHVIVAGRDGRCRYEFWLRPGEADPGPDPPFDLVRRLVGRYRPLRPDDVERSVVYGFHALLAERFSHGRCFLLGDAAHMMPPFAGQGLNSGVRDATNLAWKLAAVLSGRARPTLLDTYEQERRPHAQATVDLSVRLGSIVMTTSRTRALARDAFVASAMRLPAGRRFLEQMRYRPAAHLRQGFLVGGAGGVGGRLVGRPLPQPTVLAGDDHAPARLDDVLGPGPTVLGIDLEPELWAALSDLDLRPLDGRRVDVRLDDRASWSRNGRTAVADLDGQLEKTFGHARGRLVFVRPDRIVAAVVHPSRLGGLPAALSPYTPAPEDVVAPAPGPAATRTN</sequence>
<dbReference type="GO" id="GO:0008688">
    <property type="term" value="F:3-(3-hydroxyphenyl)propionate hydroxylase activity"/>
    <property type="evidence" value="ECO:0007669"/>
    <property type="project" value="TreeGrafter"/>
</dbReference>
<evidence type="ECO:0000313" key="3">
    <source>
        <dbReference type="EMBL" id="TDE08464.1"/>
    </source>
</evidence>
<dbReference type="Gene3D" id="3.50.50.60">
    <property type="entry name" value="FAD/NAD(P)-binding domain"/>
    <property type="match status" value="1"/>
</dbReference>
<name>A0A4R5DAJ2_9ACTN</name>
<dbReference type="Gene3D" id="3.30.70.2450">
    <property type="match status" value="1"/>
</dbReference>
<keyword evidence="1" id="KW-0560">Oxidoreductase</keyword>
<dbReference type="GO" id="GO:0019622">
    <property type="term" value="P:3-(3-hydroxy)phenylpropionate catabolic process"/>
    <property type="evidence" value="ECO:0007669"/>
    <property type="project" value="TreeGrafter"/>
</dbReference>
<protein>
    <submittedName>
        <fullName evidence="3">Bifunctional 3-(3-hydroxy-phenyl)propionate/3-hydroxycinnamic acid hydroxylase</fullName>
    </submittedName>
</protein>
<evidence type="ECO:0000313" key="4">
    <source>
        <dbReference type="Proteomes" id="UP000294739"/>
    </source>
</evidence>
<keyword evidence="4" id="KW-1185">Reference proteome</keyword>
<dbReference type="FunCoup" id="A0A4R5DAJ2">
    <property type="interactions" value="84"/>
</dbReference>
<dbReference type="GO" id="GO:0071949">
    <property type="term" value="F:FAD binding"/>
    <property type="evidence" value="ECO:0007669"/>
    <property type="project" value="InterPro"/>
</dbReference>
<feature type="domain" description="FAD-binding" evidence="2">
    <location>
        <begin position="16"/>
        <end position="352"/>
    </location>
</feature>
<dbReference type="InterPro" id="IPR036188">
    <property type="entry name" value="FAD/NAD-bd_sf"/>
</dbReference>
<dbReference type="InterPro" id="IPR050631">
    <property type="entry name" value="PheA/TfdB_FAD_monoxygenase"/>
</dbReference>
<accession>A0A4R5DAJ2</accession>
<proteinExistence type="predicted"/>
<gene>
    <name evidence="3" type="ORF">E1269_17305</name>
</gene>
<evidence type="ECO:0000259" key="2">
    <source>
        <dbReference type="Pfam" id="PF01494"/>
    </source>
</evidence>
<dbReference type="PANTHER" id="PTHR43476:SF3">
    <property type="entry name" value="FAD-BINDING MONOOXYGENASE"/>
    <property type="match status" value="1"/>
</dbReference>
<dbReference type="SUPFAM" id="SSF51905">
    <property type="entry name" value="FAD/NAD(P)-binding domain"/>
    <property type="match status" value="1"/>
</dbReference>
<dbReference type="NCBIfam" id="NF004829">
    <property type="entry name" value="PRK06183.1-3"/>
    <property type="match status" value="1"/>
</dbReference>
<organism evidence="3 4">
    <name type="scientific">Jiangella asiatica</name>
    <dbReference type="NCBI Taxonomy" id="2530372"/>
    <lineage>
        <taxon>Bacteria</taxon>
        <taxon>Bacillati</taxon>
        <taxon>Actinomycetota</taxon>
        <taxon>Actinomycetes</taxon>
        <taxon>Jiangellales</taxon>
        <taxon>Jiangellaceae</taxon>
        <taxon>Jiangella</taxon>
    </lineage>
</organism>
<dbReference type="RefSeq" id="WP_131896749.1">
    <property type="nucleotide sequence ID" value="NZ_SMKZ01000024.1"/>
</dbReference>
<comment type="caution">
    <text evidence="3">The sequence shown here is derived from an EMBL/GenBank/DDBJ whole genome shotgun (WGS) entry which is preliminary data.</text>
</comment>